<dbReference type="PANTHER" id="PTHR33053:SF9">
    <property type="entry name" value="AGAP000105-PA"/>
    <property type="match status" value="1"/>
</dbReference>
<keyword evidence="3" id="KW-1185">Reference proteome</keyword>
<dbReference type="AlphaFoldDB" id="A0AAE1HP61"/>
<dbReference type="PANTHER" id="PTHR33053">
    <property type="entry name" value="PROTEIN, PUTATIVE-RELATED"/>
    <property type="match status" value="1"/>
</dbReference>
<organism evidence="2 3">
    <name type="scientific">Frankliniella fusca</name>
    <dbReference type="NCBI Taxonomy" id="407009"/>
    <lineage>
        <taxon>Eukaryota</taxon>
        <taxon>Metazoa</taxon>
        <taxon>Ecdysozoa</taxon>
        <taxon>Arthropoda</taxon>
        <taxon>Hexapoda</taxon>
        <taxon>Insecta</taxon>
        <taxon>Pterygota</taxon>
        <taxon>Neoptera</taxon>
        <taxon>Paraneoptera</taxon>
        <taxon>Thysanoptera</taxon>
        <taxon>Terebrantia</taxon>
        <taxon>Thripoidea</taxon>
        <taxon>Thripidae</taxon>
        <taxon>Frankliniella</taxon>
    </lineage>
</organism>
<dbReference type="EMBL" id="JAHWGI010001169">
    <property type="protein sequence ID" value="KAK3924256.1"/>
    <property type="molecule type" value="Genomic_DNA"/>
</dbReference>
<reference evidence="2" key="2">
    <citation type="journal article" date="2023" name="BMC Genomics">
        <title>Pest status, molecular evolution, and epigenetic factors derived from the genome assembly of Frankliniella fusca, a thysanopteran phytovirus vector.</title>
        <authorList>
            <person name="Catto M.A."/>
            <person name="Labadie P.E."/>
            <person name="Jacobson A.L."/>
            <person name="Kennedy G.G."/>
            <person name="Srinivasan R."/>
            <person name="Hunt B.G."/>
        </authorList>
    </citation>
    <scope>NUCLEOTIDE SEQUENCE</scope>
    <source>
        <strain evidence="2">PL_HMW_Pooled</strain>
    </source>
</reference>
<feature type="region of interest" description="Disordered" evidence="1">
    <location>
        <begin position="540"/>
        <end position="560"/>
    </location>
</feature>
<accession>A0AAE1HP61</accession>
<protein>
    <submittedName>
        <fullName evidence="2">Halomucin</fullName>
    </submittedName>
</protein>
<evidence type="ECO:0000313" key="2">
    <source>
        <dbReference type="EMBL" id="KAK3924256.1"/>
    </source>
</evidence>
<comment type="caution">
    <text evidence="2">The sequence shown here is derived from an EMBL/GenBank/DDBJ whole genome shotgun (WGS) entry which is preliminary data.</text>
</comment>
<sequence length="683" mass="77822">MDNRRREILGHNYIRERARRAVRAEFEAVFRAIEPQHIADAQPAQPAQLLYEEFGDDPAPQPGEAFGDDAPPDLADDDQQSDSDNRSDSSNGSNADEQSDSDGEAEDPSQKSLRDWAVQYKVPLVALDSLLKVLHPRHPTLPKCAKTLLRTPRDTPPFKQLANGKYCHFGLKKGLLSKGAQGVKPNTEIIYIDIFVDAVKIYDTASHKCTAILCRSSEFIDKRPFPVGLFYGDGDPIPVEEFLDDYIEEVLVLLADGITVMDRHFPLRIRRYIADALGRAYLKGIISHTARHGCERCPQVGPYHGHQCYSTEVSEPARTDESFRALRDPEHHNYISPLTRLPTQFISQFPYCAMHLIDLGIFRRYLFFIKEDGKGRLNARMTAGQTALLRDLLQTCSNFIPVEFTRKPSLRRLKKWRASELKMFLLYLGPVLLCFVVKEEIFKLYLLLHTSIYIMHRENLLRLHLPVAKESLQLFVQYSAQLLGPVFVTYNVHSALHLHEDVERHGKLSSFSGYPFEDMLGQLKRIVRSPNRPLEQVYRRLSEKENAGQNEGRRRRLVDEHREGPRPLNVEFNAQFAQYNHELYTLKISVPNNCVGLADGKFGLVVNILSSLHNDVLIVVKVFQRTADIYDFPIPSSTIGCSVVGRVDEHLVVYRISDVLFKCFMLPMDGDNTFGAIPLVHMV</sequence>
<dbReference type="Proteomes" id="UP001219518">
    <property type="component" value="Unassembled WGS sequence"/>
</dbReference>
<reference evidence="2" key="1">
    <citation type="submission" date="2021-07" db="EMBL/GenBank/DDBJ databases">
        <authorList>
            <person name="Catto M.A."/>
            <person name="Jacobson A."/>
            <person name="Kennedy G."/>
            <person name="Labadie P."/>
            <person name="Hunt B.G."/>
            <person name="Srinivasan R."/>
        </authorList>
    </citation>
    <scope>NUCLEOTIDE SEQUENCE</scope>
    <source>
        <strain evidence="2">PL_HMW_Pooled</strain>
        <tissue evidence="2">Head</tissue>
    </source>
</reference>
<feature type="compositionally biased region" description="Acidic residues" evidence="1">
    <location>
        <begin position="97"/>
        <end position="107"/>
    </location>
</feature>
<feature type="compositionally biased region" description="Acidic residues" evidence="1">
    <location>
        <begin position="66"/>
        <end position="81"/>
    </location>
</feature>
<feature type="region of interest" description="Disordered" evidence="1">
    <location>
        <begin position="34"/>
        <end position="110"/>
    </location>
</feature>
<gene>
    <name evidence="2" type="ORF">KUF71_002527</name>
</gene>
<evidence type="ECO:0000256" key="1">
    <source>
        <dbReference type="SAM" id="MobiDB-lite"/>
    </source>
</evidence>
<name>A0AAE1HP61_9NEOP</name>
<evidence type="ECO:0000313" key="3">
    <source>
        <dbReference type="Proteomes" id="UP001219518"/>
    </source>
</evidence>
<feature type="compositionally biased region" description="Low complexity" evidence="1">
    <location>
        <begin position="34"/>
        <end position="48"/>
    </location>
</feature>
<proteinExistence type="predicted"/>